<dbReference type="EMBL" id="BMFG01000010">
    <property type="protein sequence ID" value="GGD33234.1"/>
    <property type="molecule type" value="Genomic_DNA"/>
</dbReference>
<keyword evidence="5" id="KW-1185">Reference proteome</keyword>
<dbReference type="InterPro" id="IPR038765">
    <property type="entry name" value="Papain-like_cys_pep_sf"/>
</dbReference>
<dbReference type="AlphaFoldDB" id="A0A917DF76"/>
<feature type="domain" description="Peptidase C1A papain C-terminal" evidence="3">
    <location>
        <begin position="76"/>
        <end position="294"/>
    </location>
</feature>
<dbReference type="GO" id="GO:0006508">
    <property type="term" value="P:proteolysis"/>
    <property type="evidence" value="ECO:0007669"/>
    <property type="project" value="InterPro"/>
</dbReference>
<dbReference type="PROSITE" id="PS51257">
    <property type="entry name" value="PROKAR_LIPOPROTEIN"/>
    <property type="match status" value="1"/>
</dbReference>
<dbReference type="InterPro" id="IPR000668">
    <property type="entry name" value="Peptidase_C1A_C"/>
</dbReference>
<dbReference type="SUPFAM" id="SSF54001">
    <property type="entry name" value="Cysteine proteinases"/>
    <property type="match status" value="1"/>
</dbReference>
<evidence type="ECO:0000256" key="2">
    <source>
        <dbReference type="SAM" id="SignalP"/>
    </source>
</evidence>
<dbReference type="RefSeq" id="WP_188362833.1">
    <property type="nucleotide sequence ID" value="NZ_BMFG01000010.1"/>
</dbReference>
<gene>
    <name evidence="4" type="ORF">GCM10011343_24090</name>
</gene>
<feature type="signal peptide" evidence="2">
    <location>
        <begin position="1"/>
        <end position="20"/>
    </location>
</feature>
<dbReference type="Pfam" id="PF00112">
    <property type="entry name" value="Peptidase_C1"/>
    <property type="match status" value="1"/>
</dbReference>
<dbReference type="Proteomes" id="UP000625735">
    <property type="component" value="Unassembled WGS sequence"/>
</dbReference>
<comment type="caution">
    <text evidence="4">The sequence shown here is derived from an EMBL/GenBank/DDBJ whole genome shotgun (WGS) entry which is preliminary data.</text>
</comment>
<keyword evidence="2" id="KW-0732">Signal</keyword>
<organism evidence="4 5">
    <name type="scientific">Flavobacterium orientale</name>
    <dbReference type="NCBI Taxonomy" id="1756020"/>
    <lineage>
        <taxon>Bacteria</taxon>
        <taxon>Pseudomonadati</taxon>
        <taxon>Bacteroidota</taxon>
        <taxon>Flavobacteriia</taxon>
        <taxon>Flavobacteriales</taxon>
        <taxon>Flavobacteriaceae</taxon>
        <taxon>Flavobacterium</taxon>
    </lineage>
</organism>
<dbReference type="GO" id="GO:0008234">
    <property type="term" value="F:cysteine-type peptidase activity"/>
    <property type="evidence" value="ECO:0007669"/>
    <property type="project" value="InterPro"/>
</dbReference>
<evidence type="ECO:0000256" key="1">
    <source>
        <dbReference type="ARBA" id="ARBA00008455"/>
    </source>
</evidence>
<dbReference type="SMART" id="SM00645">
    <property type="entry name" value="Pept_C1"/>
    <property type="match status" value="1"/>
</dbReference>
<dbReference type="InterPro" id="IPR013128">
    <property type="entry name" value="Peptidase_C1A"/>
</dbReference>
<dbReference type="Gene3D" id="3.90.70.10">
    <property type="entry name" value="Cysteine proteinases"/>
    <property type="match status" value="1"/>
</dbReference>
<comment type="similarity">
    <text evidence="1">Belongs to the peptidase C1 family.</text>
</comment>
<evidence type="ECO:0000259" key="3">
    <source>
        <dbReference type="SMART" id="SM00645"/>
    </source>
</evidence>
<feature type="chain" id="PRO_5037296123" description="Peptidase C1A papain C-terminal domain-containing protein" evidence="2">
    <location>
        <begin position="21"/>
        <end position="306"/>
    </location>
</feature>
<evidence type="ECO:0000313" key="5">
    <source>
        <dbReference type="Proteomes" id="UP000625735"/>
    </source>
</evidence>
<dbReference type="CDD" id="cd02619">
    <property type="entry name" value="Peptidase_C1"/>
    <property type="match status" value="1"/>
</dbReference>
<accession>A0A917DF76</accession>
<dbReference type="PANTHER" id="PTHR12411">
    <property type="entry name" value="CYSTEINE PROTEASE FAMILY C1-RELATED"/>
    <property type="match status" value="1"/>
</dbReference>
<reference evidence="4" key="1">
    <citation type="journal article" date="2014" name="Int. J. Syst. Evol. Microbiol.">
        <title>Complete genome sequence of Corynebacterium casei LMG S-19264T (=DSM 44701T), isolated from a smear-ripened cheese.</title>
        <authorList>
            <consortium name="US DOE Joint Genome Institute (JGI-PGF)"/>
            <person name="Walter F."/>
            <person name="Albersmeier A."/>
            <person name="Kalinowski J."/>
            <person name="Ruckert C."/>
        </authorList>
    </citation>
    <scope>NUCLEOTIDE SEQUENCE</scope>
    <source>
        <strain evidence="4">CGMCC 1.12506</strain>
    </source>
</reference>
<name>A0A917DF76_9FLAO</name>
<evidence type="ECO:0000313" key="4">
    <source>
        <dbReference type="EMBL" id="GGD33234.1"/>
    </source>
</evidence>
<reference evidence="4" key="2">
    <citation type="submission" date="2020-09" db="EMBL/GenBank/DDBJ databases">
        <authorList>
            <person name="Sun Q."/>
            <person name="Zhou Y."/>
        </authorList>
    </citation>
    <scope>NUCLEOTIDE SEQUENCE</scope>
    <source>
        <strain evidence="4">CGMCC 1.12506</strain>
    </source>
</reference>
<sequence length="306" mass="34279">MKKILKLVLFCSFLFTLSCIDDYDDNLFVEELPKNQFVADDGTIYFTGLIDLGCNDGNYSVDNSNTVIDLDIPNNLPPSLDLSQFLPPIGNQGQQGSCTSWATTYYLKSFQERIESGLEYNPNRIMSPSYTYNQITQGICGGTTFESTLEILQEKGAVTIDEFPYFDFTCSSQPTALQNSLAEPNKISGYKYLSGVNMVLEMKTLIHDQTPILISAFLTKNFGKIDSLGLTAYREHAVDPTLKGGCHAMLVVGYSDVYNAFKVVNSWGETWGDDGFVWIDYKAFDEVLNPNYSFKVINKAIVVYDF</sequence>
<protein>
    <recommendedName>
        <fullName evidence="3">Peptidase C1A papain C-terminal domain-containing protein</fullName>
    </recommendedName>
</protein>
<proteinExistence type="inferred from homology"/>